<evidence type="ECO:0000313" key="4">
    <source>
        <dbReference type="Proteomes" id="UP000776650"/>
    </source>
</evidence>
<reference evidence="3" key="1">
    <citation type="journal article" date="2021" name="PeerJ">
        <title>Extensive microbial diversity within the chicken gut microbiome revealed by metagenomics and culture.</title>
        <authorList>
            <person name="Gilroy R."/>
            <person name="Ravi A."/>
            <person name="Getino M."/>
            <person name="Pursley I."/>
            <person name="Horton D.L."/>
            <person name="Alikhan N.F."/>
            <person name="Baker D."/>
            <person name="Gharbi K."/>
            <person name="Hall N."/>
            <person name="Watson M."/>
            <person name="Adriaenssens E.M."/>
            <person name="Foster-Nyarko E."/>
            <person name="Jarju S."/>
            <person name="Secka A."/>
            <person name="Antonio M."/>
            <person name="Oren A."/>
            <person name="Chaudhuri R.R."/>
            <person name="La Ragione R."/>
            <person name="Hildebrand F."/>
            <person name="Pallen M.J."/>
        </authorList>
    </citation>
    <scope>NUCLEOTIDE SEQUENCE</scope>
    <source>
        <strain evidence="3">ChiGjej1B1-18357</strain>
    </source>
</reference>
<accession>A0A921JYS3</accession>
<name>A0A921JYS3_9ACTN</name>
<organism evidence="3 4">
    <name type="scientific">Dietzia timorensis</name>
    <dbReference type="NCBI Taxonomy" id="499555"/>
    <lineage>
        <taxon>Bacteria</taxon>
        <taxon>Bacillati</taxon>
        <taxon>Actinomycetota</taxon>
        <taxon>Actinomycetes</taxon>
        <taxon>Mycobacteriales</taxon>
        <taxon>Dietziaceae</taxon>
        <taxon>Dietzia</taxon>
    </lineage>
</organism>
<dbReference type="RefSeq" id="WP_303914201.1">
    <property type="nucleotide sequence ID" value="NZ_DYXM01000221.1"/>
</dbReference>
<proteinExistence type="predicted"/>
<comment type="caution">
    <text evidence="3">The sequence shown here is derived from an EMBL/GenBank/DDBJ whole genome shotgun (WGS) entry which is preliminary data.</text>
</comment>
<dbReference type="Proteomes" id="UP000776650">
    <property type="component" value="Unassembled WGS sequence"/>
</dbReference>
<evidence type="ECO:0000259" key="2">
    <source>
        <dbReference type="Pfam" id="PF26527"/>
    </source>
</evidence>
<evidence type="ECO:0000256" key="1">
    <source>
        <dbReference type="SAM" id="MobiDB-lite"/>
    </source>
</evidence>
<feature type="domain" description="DUF8176" evidence="2">
    <location>
        <begin position="180"/>
        <end position="299"/>
    </location>
</feature>
<dbReference type="InterPro" id="IPR058489">
    <property type="entry name" value="DUF8176"/>
</dbReference>
<sequence length="306" mass="32038">MSTPPWIRSAIDNGLAAARLESQAGGQSLPPAQSDDTDRKHDPADKSGSEGGGPELEQEGPPVAEGTVDAPLELDLVPRADATLVASLRERVRGETTREEGDEPGAHSEEQSSDPDELGAPARVTAGPLKTTAALVGLVSCIAGGFALGGGFDSARTAEASELADIEAQSAQVPIVESDDGCETEHGEGFFRGNGAGDRLSPVGVVAAFEYAYYVEKDPIRALELTTEEAGLDPARLNAEGIGALPEGTTHCVEATAEDDEAVFVRLSERRPDVEPIVIHQRIHTGLDDNGIYAITKIEHTEGRAE</sequence>
<dbReference type="AlphaFoldDB" id="A0A921JYS3"/>
<gene>
    <name evidence="3" type="ORF">K8V11_11380</name>
</gene>
<dbReference type="EMBL" id="DYXM01000221">
    <property type="protein sequence ID" value="HJE91595.1"/>
    <property type="molecule type" value="Genomic_DNA"/>
</dbReference>
<feature type="region of interest" description="Disordered" evidence="1">
    <location>
        <begin position="87"/>
        <end position="123"/>
    </location>
</feature>
<evidence type="ECO:0000313" key="3">
    <source>
        <dbReference type="EMBL" id="HJE91595.1"/>
    </source>
</evidence>
<feature type="compositionally biased region" description="Basic and acidic residues" evidence="1">
    <location>
        <begin position="88"/>
        <end position="110"/>
    </location>
</feature>
<feature type="compositionally biased region" description="Basic and acidic residues" evidence="1">
    <location>
        <begin position="36"/>
        <end position="48"/>
    </location>
</feature>
<reference evidence="3" key="2">
    <citation type="submission" date="2021-09" db="EMBL/GenBank/DDBJ databases">
        <authorList>
            <person name="Gilroy R."/>
        </authorList>
    </citation>
    <scope>NUCLEOTIDE SEQUENCE</scope>
    <source>
        <strain evidence="3">ChiGjej1B1-18357</strain>
    </source>
</reference>
<feature type="region of interest" description="Disordered" evidence="1">
    <location>
        <begin position="18"/>
        <end position="75"/>
    </location>
</feature>
<dbReference type="Pfam" id="PF26527">
    <property type="entry name" value="DUF8176"/>
    <property type="match status" value="1"/>
</dbReference>
<protein>
    <recommendedName>
        <fullName evidence="2">DUF8176 domain-containing protein</fullName>
    </recommendedName>
</protein>